<evidence type="ECO:0000313" key="2">
    <source>
        <dbReference type="Proteomes" id="UP001056120"/>
    </source>
</evidence>
<dbReference type="EMBL" id="CM042029">
    <property type="protein sequence ID" value="KAI3796429.1"/>
    <property type="molecule type" value="Genomic_DNA"/>
</dbReference>
<accession>A0ACB9HL41</accession>
<reference evidence="1 2" key="2">
    <citation type="journal article" date="2022" name="Mol. Ecol. Resour.">
        <title>The genomes of chicory, endive, great burdock and yacon provide insights into Asteraceae paleo-polyploidization history and plant inulin production.</title>
        <authorList>
            <person name="Fan W."/>
            <person name="Wang S."/>
            <person name="Wang H."/>
            <person name="Wang A."/>
            <person name="Jiang F."/>
            <person name="Liu H."/>
            <person name="Zhao H."/>
            <person name="Xu D."/>
            <person name="Zhang Y."/>
        </authorList>
    </citation>
    <scope>NUCLEOTIDE SEQUENCE [LARGE SCALE GENOMIC DNA]</scope>
    <source>
        <strain evidence="2">cv. Yunnan</strain>
        <tissue evidence="1">Leaves</tissue>
    </source>
</reference>
<evidence type="ECO:0000313" key="1">
    <source>
        <dbReference type="EMBL" id="KAI3796429.1"/>
    </source>
</evidence>
<reference evidence="2" key="1">
    <citation type="journal article" date="2022" name="Mol. Ecol. Resour.">
        <title>The genomes of chicory, endive, great burdock and yacon provide insights into Asteraceae palaeo-polyploidization history and plant inulin production.</title>
        <authorList>
            <person name="Fan W."/>
            <person name="Wang S."/>
            <person name="Wang H."/>
            <person name="Wang A."/>
            <person name="Jiang F."/>
            <person name="Liu H."/>
            <person name="Zhao H."/>
            <person name="Xu D."/>
            <person name="Zhang Y."/>
        </authorList>
    </citation>
    <scope>NUCLEOTIDE SEQUENCE [LARGE SCALE GENOMIC DNA]</scope>
    <source>
        <strain evidence="2">cv. Yunnan</strain>
    </source>
</reference>
<organism evidence="1 2">
    <name type="scientific">Smallanthus sonchifolius</name>
    <dbReference type="NCBI Taxonomy" id="185202"/>
    <lineage>
        <taxon>Eukaryota</taxon>
        <taxon>Viridiplantae</taxon>
        <taxon>Streptophyta</taxon>
        <taxon>Embryophyta</taxon>
        <taxon>Tracheophyta</taxon>
        <taxon>Spermatophyta</taxon>
        <taxon>Magnoliopsida</taxon>
        <taxon>eudicotyledons</taxon>
        <taxon>Gunneridae</taxon>
        <taxon>Pentapetalae</taxon>
        <taxon>asterids</taxon>
        <taxon>campanulids</taxon>
        <taxon>Asterales</taxon>
        <taxon>Asteraceae</taxon>
        <taxon>Asteroideae</taxon>
        <taxon>Heliantheae alliance</taxon>
        <taxon>Millerieae</taxon>
        <taxon>Smallanthus</taxon>
    </lineage>
</organism>
<proteinExistence type="predicted"/>
<protein>
    <submittedName>
        <fullName evidence="1">Uncharacterized protein</fullName>
    </submittedName>
</protein>
<gene>
    <name evidence="1" type="ORF">L1987_39099</name>
</gene>
<name>A0ACB9HL41_9ASTR</name>
<dbReference type="Proteomes" id="UP001056120">
    <property type="component" value="Linkage Group LG12"/>
</dbReference>
<sequence length="118" mass="13155">MQPTKNCRAKKHMTKKLKVVHISSPMKVKTSASRFRSLVQELTGRDSDISRYNAGYFDPTAPTTSTQGDGHVNSKRPVDQLTQQGLFTGSDPFLDGVLSSEMFDHLDGIFPPYSLYES</sequence>
<keyword evidence="2" id="KW-1185">Reference proteome</keyword>
<comment type="caution">
    <text evidence="1">The sequence shown here is derived from an EMBL/GenBank/DDBJ whole genome shotgun (WGS) entry which is preliminary data.</text>
</comment>